<evidence type="ECO:0000256" key="1">
    <source>
        <dbReference type="SAM" id="SignalP"/>
    </source>
</evidence>
<proteinExistence type="predicted"/>
<dbReference type="AlphaFoldDB" id="A0A6S6ZV08"/>
<feature type="chain" id="PRO_5028944681" description="Lipoprotein" evidence="1">
    <location>
        <begin position="19"/>
        <end position="135"/>
    </location>
</feature>
<dbReference type="Proteomes" id="UP000494111">
    <property type="component" value="Unassembled WGS sequence"/>
</dbReference>
<dbReference type="EMBL" id="CADIJO010000005">
    <property type="protein sequence ID" value="CAB3687466.1"/>
    <property type="molecule type" value="Genomic_DNA"/>
</dbReference>
<dbReference type="PROSITE" id="PS51257">
    <property type="entry name" value="PROKAR_LIPOPROTEIN"/>
    <property type="match status" value="1"/>
</dbReference>
<sequence>MSRILVAGLLASMLAACGTTPVDPNRAPQLESSFVMDPSLLQSSTEKSSIRVVRDSGTWGSAIDILIYLDGRHIASINANRVLQIWVPPGAHKVGMQAFNASYPVTYLDVTTRAGEVADFRVYQDGSNWQIVPLR</sequence>
<organism evidence="2 3">
    <name type="scientific">Achromobacter deleyi</name>
    <dbReference type="NCBI Taxonomy" id="1353891"/>
    <lineage>
        <taxon>Bacteria</taxon>
        <taxon>Pseudomonadati</taxon>
        <taxon>Pseudomonadota</taxon>
        <taxon>Betaproteobacteria</taxon>
        <taxon>Burkholderiales</taxon>
        <taxon>Alcaligenaceae</taxon>
        <taxon>Achromobacter</taxon>
    </lineage>
</organism>
<evidence type="ECO:0000313" key="2">
    <source>
        <dbReference type="EMBL" id="CAB3687466.1"/>
    </source>
</evidence>
<name>A0A6S6ZV08_9BURK</name>
<accession>A0A6S6ZV08</accession>
<feature type="signal peptide" evidence="1">
    <location>
        <begin position="1"/>
        <end position="18"/>
    </location>
</feature>
<protein>
    <recommendedName>
        <fullName evidence="4">Lipoprotein</fullName>
    </recommendedName>
</protein>
<gene>
    <name evidence="2" type="ORF">LMG3458_01952</name>
</gene>
<evidence type="ECO:0008006" key="4">
    <source>
        <dbReference type="Google" id="ProtNLM"/>
    </source>
</evidence>
<keyword evidence="1" id="KW-0732">Signal</keyword>
<reference evidence="2 3" key="1">
    <citation type="submission" date="2020-04" db="EMBL/GenBank/DDBJ databases">
        <authorList>
            <person name="De Canck E."/>
        </authorList>
    </citation>
    <scope>NUCLEOTIDE SEQUENCE [LARGE SCALE GENOMIC DNA]</scope>
    <source>
        <strain evidence="2 3">LMG 3458</strain>
    </source>
</reference>
<dbReference type="RefSeq" id="WP_025135324.1">
    <property type="nucleotide sequence ID" value="NZ_CADIJO010000005.1"/>
</dbReference>
<evidence type="ECO:0000313" key="3">
    <source>
        <dbReference type="Proteomes" id="UP000494111"/>
    </source>
</evidence>